<dbReference type="AlphaFoldDB" id="A0A2V5LFE8"/>
<dbReference type="PIRSF" id="PIRSF034455">
    <property type="entry name" value="UCP034455"/>
    <property type="match status" value="1"/>
</dbReference>
<dbReference type="InterPro" id="IPR014591">
    <property type="entry name" value="UCP034455"/>
</dbReference>
<dbReference type="OrthoDB" id="8393979at2"/>
<dbReference type="Proteomes" id="UP000247832">
    <property type="component" value="Unassembled WGS sequence"/>
</dbReference>
<sequence>MMVESATGGTLLDKTFRVSLVLKGLDGVLELVGGILLLLVSPAQVGFLVQFLTQHELSEDPHDLIATALVHLAGTMTVSATLFGAIYFLLHGLVKIVLVWAVLKDKLWAYPWMIAFLGVFILYQSYELVVAFTWGMVLLTAFDIFIVWLTVHEYRAHRTRAKDANLQGQPVPEDVTQPREGR</sequence>
<feature type="transmembrane region" description="Helical" evidence="1">
    <location>
        <begin position="132"/>
        <end position="151"/>
    </location>
</feature>
<comment type="caution">
    <text evidence="2">The sequence shown here is derived from an EMBL/GenBank/DDBJ whole genome shotgun (WGS) entry which is preliminary data.</text>
</comment>
<proteinExistence type="predicted"/>
<evidence type="ECO:0000256" key="1">
    <source>
        <dbReference type="SAM" id="Phobius"/>
    </source>
</evidence>
<evidence type="ECO:0000313" key="3">
    <source>
        <dbReference type="Proteomes" id="UP000247832"/>
    </source>
</evidence>
<dbReference type="InterPro" id="IPR021125">
    <property type="entry name" value="DUF2127"/>
</dbReference>
<dbReference type="Pfam" id="PF09900">
    <property type="entry name" value="DUF2127"/>
    <property type="match status" value="1"/>
</dbReference>
<name>A0A2V5LFE8_9MICC</name>
<feature type="transmembrane region" description="Helical" evidence="1">
    <location>
        <begin position="64"/>
        <end position="89"/>
    </location>
</feature>
<reference evidence="2 3" key="1">
    <citation type="submission" date="2018-05" db="EMBL/GenBank/DDBJ databases">
        <title>Genetic diversity of glacier-inhabiting Cryobacterium bacteria in China and description of Cryobacterium mengkeensis sp. nov. and Arthrobacter glacialis sp. nov.</title>
        <authorList>
            <person name="Liu Q."/>
            <person name="Xin Y.-H."/>
        </authorList>
    </citation>
    <scope>NUCLEOTIDE SEQUENCE [LARGE SCALE GENOMIC DNA]</scope>
    <source>
        <strain evidence="2 3">LI2</strain>
    </source>
</reference>
<keyword evidence="1" id="KW-1133">Transmembrane helix</keyword>
<protein>
    <submittedName>
        <fullName evidence="2">DUF2127 domain-containing protein</fullName>
    </submittedName>
</protein>
<feature type="transmembrane region" description="Helical" evidence="1">
    <location>
        <begin position="27"/>
        <end position="52"/>
    </location>
</feature>
<keyword evidence="1" id="KW-0472">Membrane</keyword>
<dbReference type="EMBL" id="QJVD01000001">
    <property type="protein sequence ID" value="PYI69812.1"/>
    <property type="molecule type" value="Genomic_DNA"/>
</dbReference>
<organism evidence="2 3">
    <name type="scientific">Arthrobacter livingstonensis</name>
    <dbReference type="NCBI Taxonomy" id="670078"/>
    <lineage>
        <taxon>Bacteria</taxon>
        <taxon>Bacillati</taxon>
        <taxon>Actinomycetota</taxon>
        <taxon>Actinomycetes</taxon>
        <taxon>Micrococcales</taxon>
        <taxon>Micrococcaceae</taxon>
        <taxon>Arthrobacter</taxon>
    </lineage>
</organism>
<accession>A0A2V5LFE8</accession>
<evidence type="ECO:0000313" key="2">
    <source>
        <dbReference type="EMBL" id="PYI69812.1"/>
    </source>
</evidence>
<keyword evidence="3" id="KW-1185">Reference proteome</keyword>
<gene>
    <name evidence="2" type="ORF">CVV68_01520</name>
</gene>
<keyword evidence="1" id="KW-0812">Transmembrane</keyword>
<feature type="transmembrane region" description="Helical" evidence="1">
    <location>
        <begin position="109"/>
        <end position="126"/>
    </location>
</feature>